<evidence type="ECO:0000256" key="2">
    <source>
        <dbReference type="ARBA" id="ARBA00022692"/>
    </source>
</evidence>
<organism evidence="7 8">
    <name type="scientific">Trichoderma gamsii</name>
    <dbReference type="NCBI Taxonomy" id="398673"/>
    <lineage>
        <taxon>Eukaryota</taxon>
        <taxon>Fungi</taxon>
        <taxon>Dikarya</taxon>
        <taxon>Ascomycota</taxon>
        <taxon>Pezizomycotina</taxon>
        <taxon>Sordariomycetes</taxon>
        <taxon>Hypocreomycetidae</taxon>
        <taxon>Hypocreales</taxon>
        <taxon>Hypocreaceae</taxon>
        <taxon>Trichoderma</taxon>
    </lineage>
</organism>
<dbReference type="InterPro" id="IPR009644">
    <property type="entry name" value="FKTN/MNN4/W02B3.4-1"/>
</dbReference>
<evidence type="ECO:0000256" key="3">
    <source>
        <dbReference type="ARBA" id="ARBA00022989"/>
    </source>
</evidence>
<keyword evidence="8" id="KW-1185">Reference proteome</keyword>
<gene>
    <name evidence="7" type="ORF">TGAM01_v202839</name>
</gene>
<evidence type="ECO:0000256" key="4">
    <source>
        <dbReference type="ARBA" id="ARBA00023136"/>
    </source>
</evidence>
<feature type="chain" id="PRO_5015179422" description="LicD/FKTN/FKRP nucleotidyltransferase domain-containing protein" evidence="5">
    <location>
        <begin position="28"/>
        <end position="274"/>
    </location>
</feature>
<comment type="subcellular location">
    <subcellularLocation>
        <location evidence="1">Membrane</location>
        <topology evidence="1">Single-pass membrane protein</topology>
    </subcellularLocation>
</comment>
<dbReference type="EMBL" id="JPDN02000007">
    <property type="protein sequence ID" value="PON28345.1"/>
    <property type="molecule type" value="Genomic_DNA"/>
</dbReference>
<dbReference type="RefSeq" id="XP_024406190.1">
    <property type="nucleotide sequence ID" value="XM_024549075.1"/>
</dbReference>
<feature type="signal peptide" evidence="5">
    <location>
        <begin position="1"/>
        <end position="27"/>
    </location>
</feature>
<dbReference type="Proteomes" id="UP000054821">
    <property type="component" value="Unassembled WGS sequence"/>
</dbReference>
<evidence type="ECO:0000256" key="5">
    <source>
        <dbReference type="SAM" id="SignalP"/>
    </source>
</evidence>
<dbReference type="InterPro" id="IPR007074">
    <property type="entry name" value="LicD/FKTN/FKRP_NTP_transf"/>
</dbReference>
<dbReference type="PANTHER" id="PTHR15407">
    <property type="entry name" value="FUKUTIN-RELATED"/>
    <property type="match status" value="1"/>
</dbReference>
<evidence type="ECO:0000313" key="7">
    <source>
        <dbReference type="EMBL" id="PON28345.1"/>
    </source>
</evidence>
<sequence length="274" mass="32053">MMKPWTISLKRAVSTASWAALAWPVSAAPSGEPSKVTVPKYFHEASYDVHYDARFAHGLLEGPEQREVIKVLVQTYLATFRDLGVQTWLMHGTLLGWWWGKKVMPWDYDADVQVTEADMYYLAAYHNMTTYYYKYGDMEEGRYFQLEINPYFKHREQDDTLNVIDGRWIDVRSGLYIDITAARYNLDHEEGEGILYDKYGHEYRDTYVFPLRDTTFEGVPCKIPYRYQDMLQAEYGKSALSKTEFHDHRFNDEAMKWVAIEKPPAEGAEAQKDL</sequence>
<dbReference type="Pfam" id="PF04991">
    <property type="entry name" value="LicD"/>
    <property type="match status" value="2"/>
</dbReference>
<feature type="domain" description="LicD/FKTN/FKRP nucleotidyltransferase" evidence="6">
    <location>
        <begin position="193"/>
        <end position="236"/>
    </location>
</feature>
<name>A0A2P4ZVQ0_9HYPO</name>
<dbReference type="AlphaFoldDB" id="A0A2P4ZVQ0"/>
<dbReference type="GeneID" id="29982379"/>
<keyword evidence="2" id="KW-0812">Transmembrane</keyword>
<reference evidence="7 8" key="1">
    <citation type="journal article" date="2016" name="Genome Announc.">
        <title>Draft Whole-Genome Sequence of Trichoderma gamsii T6085, a Promising Biocontrol Agent of Fusarium Head Blight on Wheat.</title>
        <authorList>
            <person name="Baroncelli R."/>
            <person name="Zapparata A."/>
            <person name="Piaggeschi G."/>
            <person name="Sarrocco S."/>
            <person name="Vannacci G."/>
        </authorList>
    </citation>
    <scope>NUCLEOTIDE SEQUENCE [LARGE SCALE GENOMIC DNA]</scope>
    <source>
        <strain evidence="7 8">T6085</strain>
    </source>
</reference>
<evidence type="ECO:0000256" key="1">
    <source>
        <dbReference type="ARBA" id="ARBA00004167"/>
    </source>
</evidence>
<dbReference type="GO" id="GO:0009100">
    <property type="term" value="P:glycoprotein metabolic process"/>
    <property type="evidence" value="ECO:0007669"/>
    <property type="project" value="UniProtKB-ARBA"/>
</dbReference>
<proteinExistence type="predicted"/>
<dbReference type="PANTHER" id="PTHR15407:SF32">
    <property type="entry name" value="PROTEIN (MNN4), PUTATIVE (AFU_ORTHOLOGUE AFUA_1G03790)-RELATED"/>
    <property type="match status" value="1"/>
</dbReference>
<keyword evidence="3" id="KW-1133">Transmembrane helix</keyword>
<feature type="domain" description="LicD/FKTN/FKRP nucleotidyltransferase" evidence="6">
    <location>
        <begin position="83"/>
        <end position="184"/>
    </location>
</feature>
<evidence type="ECO:0000313" key="8">
    <source>
        <dbReference type="Proteomes" id="UP000054821"/>
    </source>
</evidence>
<protein>
    <recommendedName>
        <fullName evidence="6">LicD/FKTN/FKRP nucleotidyltransferase domain-containing protein</fullName>
    </recommendedName>
</protein>
<comment type="caution">
    <text evidence="7">The sequence shown here is derived from an EMBL/GenBank/DDBJ whole genome shotgun (WGS) entry which is preliminary data.</text>
</comment>
<keyword evidence="5" id="KW-0732">Signal</keyword>
<dbReference type="GO" id="GO:0016020">
    <property type="term" value="C:membrane"/>
    <property type="evidence" value="ECO:0007669"/>
    <property type="project" value="UniProtKB-SubCell"/>
</dbReference>
<dbReference type="STRING" id="398673.A0A2P4ZVQ0"/>
<accession>A0A2P4ZVQ0</accession>
<evidence type="ECO:0000259" key="6">
    <source>
        <dbReference type="Pfam" id="PF04991"/>
    </source>
</evidence>
<keyword evidence="4" id="KW-0472">Membrane</keyword>